<comment type="caution">
    <text evidence="2">The sequence shown here is derived from an EMBL/GenBank/DDBJ whole genome shotgun (WGS) entry which is preliminary data.</text>
</comment>
<keyword evidence="3" id="KW-1185">Reference proteome</keyword>
<sequence length="558" mass="59387">MEPLTPAKRLTAMAAAAALVVTAGVVAYRQLTEKPLGQLTRAGLPMLDLAVQLTDAEGNVLAAEGSRVANGEPAPEGDERCPALSGGDIASATAVDASVPRAGDCPRRAAWYVKKHPVALSLHFNDGAAFLNWWDRQPRLQALADDRFVHGLFFGLLQSLKVRAEQLNLDGLQGEFLQQLLRDALGADAELHYDMAHASQGWVLSYRRSASRYSDRAMPALAGLLAASGYRVGKLPQPILETRIGPQKLFFTEYQGRVYLAQGLEALLNVIDSVAPQTQAGAAPLSLTLRAEAFVGHLLPVFVGAAEYPLRWDFALTEGELGVLQLPPALWQTRLHGQLFEGVLASMPHDAFAGVAASLALPPTWTLDDWRGLATDGPATAPPSPEPAGIALIWDFNADSPAGAVGVIVANPGQPQASAAYVQYLKNPDLGAECAGGSLFLAASSESLLTRMKDACARQSLSPLDWQRGAEKSRWQAAQLAAFVNPGAGLRELFLAGGAGETAQDSNEFAPRWQQDYTNAKAAMRRDGDKLFAGLPIFSYAGRADTTGARLAGRLLAQ</sequence>
<name>A0A177N7F1_9GAMM</name>
<proteinExistence type="predicted"/>
<organism evidence="2 3">
    <name type="scientific">Methylomonas koyamae</name>
    <dbReference type="NCBI Taxonomy" id="702114"/>
    <lineage>
        <taxon>Bacteria</taxon>
        <taxon>Pseudomonadati</taxon>
        <taxon>Pseudomonadota</taxon>
        <taxon>Gammaproteobacteria</taxon>
        <taxon>Methylococcales</taxon>
        <taxon>Methylococcaceae</taxon>
        <taxon>Methylomonas</taxon>
    </lineage>
</organism>
<feature type="region of interest" description="Disordered" evidence="1">
    <location>
        <begin position="65"/>
        <end position="85"/>
    </location>
</feature>
<dbReference type="EMBL" id="LUUK01000206">
    <property type="protein sequence ID" value="OAI13792.1"/>
    <property type="molecule type" value="Genomic_DNA"/>
</dbReference>
<dbReference type="AlphaFoldDB" id="A0A177N7F1"/>
<protein>
    <submittedName>
        <fullName evidence="2">Uncharacterized protein</fullName>
    </submittedName>
</protein>
<dbReference type="OrthoDB" id="5560921at2"/>
<dbReference type="Proteomes" id="UP000077628">
    <property type="component" value="Unassembled WGS sequence"/>
</dbReference>
<accession>A0A177N7F1</accession>
<reference evidence="3" key="1">
    <citation type="submission" date="2016-03" db="EMBL/GenBank/DDBJ databases">
        <authorList>
            <person name="Heylen K."/>
            <person name="De Vos P."/>
            <person name="Vekeman B."/>
        </authorList>
    </citation>
    <scope>NUCLEOTIDE SEQUENCE [LARGE SCALE GENOMIC DNA]</scope>
    <source>
        <strain evidence="3">R-45383</strain>
    </source>
</reference>
<dbReference type="RefSeq" id="WP_064031173.1">
    <property type="nucleotide sequence ID" value="NZ_LUUK01000206.1"/>
</dbReference>
<gene>
    <name evidence="2" type="ORF">A1355_13160</name>
</gene>
<evidence type="ECO:0000313" key="3">
    <source>
        <dbReference type="Proteomes" id="UP000077628"/>
    </source>
</evidence>
<evidence type="ECO:0000256" key="1">
    <source>
        <dbReference type="SAM" id="MobiDB-lite"/>
    </source>
</evidence>
<dbReference type="STRING" id="702114.A1355_13160"/>
<evidence type="ECO:0000313" key="2">
    <source>
        <dbReference type="EMBL" id="OAI13792.1"/>
    </source>
</evidence>